<dbReference type="PANTHER" id="PTHR30469">
    <property type="entry name" value="MULTIDRUG RESISTANCE PROTEIN MDTA"/>
    <property type="match status" value="1"/>
</dbReference>
<protein>
    <submittedName>
        <fullName evidence="7">Efflux RND transporter periplasmic adaptor subunit</fullName>
    </submittedName>
</protein>
<dbReference type="Gene3D" id="2.40.50.100">
    <property type="match status" value="1"/>
</dbReference>
<keyword evidence="2" id="KW-0175">Coiled coil</keyword>
<dbReference type="Gene3D" id="2.40.420.20">
    <property type="match status" value="1"/>
</dbReference>
<dbReference type="Gene3D" id="2.40.30.170">
    <property type="match status" value="1"/>
</dbReference>
<dbReference type="Pfam" id="PF25973">
    <property type="entry name" value="BSH_CzcB"/>
    <property type="match status" value="1"/>
</dbReference>
<dbReference type="RefSeq" id="WP_246948568.1">
    <property type="nucleotide sequence ID" value="NZ_JALKII010000002.1"/>
</dbReference>
<dbReference type="NCBIfam" id="TIGR01730">
    <property type="entry name" value="RND_mfp"/>
    <property type="match status" value="1"/>
</dbReference>
<evidence type="ECO:0000256" key="2">
    <source>
        <dbReference type="SAM" id="Coils"/>
    </source>
</evidence>
<keyword evidence="8" id="KW-1185">Reference proteome</keyword>
<evidence type="ECO:0000259" key="5">
    <source>
        <dbReference type="Pfam" id="PF25967"/>
    </source>
</evidence>
<sequence length="375" mass="40778">MNIRLIIMLAACVIIFGGVFGVQKVLNDGMNDFFDNMPVPPVAVTVAEVKEFTWEREITAVGTARAVNGTQLTTESAGIVTEIRFNSGDLVKKGDILVRLEDDADRAQLQALRAAAELSRLELERSRRLHNQGSISKAELDRAQSQADQASGSLTTQEARVAQKTLRAPFDGRLGIRQINLGEYLGAGEPVVSLQQLQPIYIDFNLPEQRLADLSLGLTINALIDAWPEDTFQGTITAIEPGIDRATRNFSAQATLANEDGKIRPGMFARVSVDLGEAEDVLAVPQTAISYNPYGNAVFVIVEQQDKDGEARLVVNRRFVRTGRTRGDFVAILEGLQPGDRVATSGLLKLSNNTVVKISDEVDLAPQLTPKPANT</sequence>
<evidence type="ECO:0000259" key="4">
    <source>
        <dbReference type="Pfam" id="PF25954"/>
    </source>
</evidence>
<organism evidence="7 8">
    <name type="scientific">Alcanivorax quisquiliarum</name>
    <dbReference type="NCBI Taxonomy" id="2933565"/>
    <lineage>
        <taxon>Bacteria</taxon>
        <taxon>Pseudomonadati</taxon>
        <taxon>Pseudomonadota</taxon>
        <taxon>Gammaproteobacteria</taxon>
        <taxon>Oceanospirillales</taxon>
        <taxon>Alcanivoracaceae</taxon>
        <taxon>Alcanivorax</taxon>
    </lineage>
</organism>
<dbReference type="InterPro" id="IPR006143">
    <property type="entry name" value="RND_pump_MFP"/>
</dbReference>
<comment type="caution">
    <text evidence="7">The sequence shown here is derived from an EMBL/GenBank/DDBJ whole genome shotgun (WGS) entry which is preliminary data.</text>
</comment>
<gene>
    <name evidence="7" type="ORF">MU846_03740</name>
</gene>
<feature type="domain" description="Multidrug resistance protein MdtA-like C-terminal permuted SH3" evidence="5">
    <location>
        <begin position="280"/>
        <end position="347"/>
    </location>
</feature>
<dbReference type="Proteomes" id="UP001165524">
    <property type="component" value="Unassembled WGS sequence"/>
</dbReference>
<evidence type="ECO:0000313" key="7">
    <source>
        <dbReference type="EMBL" id="MCK0536811.1"/>
    </source>
</evidence>
<feature type="region of interest" description="Disordered" evidence="3">
    <location>
        <begin position="134"/>
        <end position="156"/>
    </location>
</feature>
<dbReference type="SUPFAM" id="SSF111369">
    <property type="entry name" value="HlyD-like secretion proteins"/>
    <property type="match status" value="1"/>
</dbReference>
<dbReference type="EMBL" id="JALKII010000002">
    <property type="protein sequence ID" value="MCK0536811.1"/>
    <property type="molecule type" value="Genomic_DNA"/>
</dbReference>
<dbReference type="InterPro" id="IPR058792">
    <property type="entry name" value="Beta-barrel_RND_2"/>
</dbReference>
<comment type="similarity">
    <text evidence="1">Belongs to the membrane fusion protein (MFP) (TC 8.A.1) family.</text>
</comment>
<evidence type="ECO:0000313" key="8">
    <source>
        <dbReference type="Proteomes" id="UP001165524"/>
    </source>
</evidence>
<feature type="domain" description="CusB-like beta-barrel" evidence="4">
    <location>
        <begin position="200"/>
        <end position="273"/>
    </location>
</feature>
<evidence type="ECO:0000259" key="6">
    <source>
        <dbReference type="Pfam" id="PF25973"/>
    </source>
</evidence>
<evidence type="ECO:0000256" key="3">
    <source>
        <dbReference type="SAM" id="MobiDB-lite"/>
    </source>
</evidence>
<accession>A0ABT0E4R5</accession>
<reference evidence="7" key="1">
    <citation type="submission" date="2022-04" db="EMBL/GenBank/DDBJ databases">
        <title>Alcanivorax sp. CY1518 draft genome sequence.</title>
        <authorList>
            <person name="Zhao G."/>
            <person name="An M."/>
        </authorList>
    </citation>
    <scope>NUCLEOTIDE SEQUENCE</scope>
    <source>
        <strain evidence="7">CY1518</strain>
    </source>
</reference>
<dbReference type="Gene3D" id="1.10.287.470">
    <property type="entry name" value="Helix hairpin bin"/>
    <property type="match status" value="1"/>
</dbReference>
<feature type="coiled-coil region" evidence="2">
    <location>
        <begin position="97"/>
        <end position="124"/>
    </location>
</feature>
<proteinExistence type="inferred from homology"/>
<feature type="compositionally biased region" description="Polar residues" evidence="3">
    <location>
        <begin position="143"/>
        <end position="156"/>
    </location>
</feature>
<dbReference type="InterPro" id="IPR058647">
    <property type="entry name" value="BSH_CzcB-like"/>
</dbReference>
<dbReference type="InterPro" id="IPR058627">
    <property type="entry name" value="MdtA-like_C"/>
</dbReference>
<feature type="domain" description="CzcB-like barrel-sandwich hybrid" evidence="6">
    <location>
        <begin position="73"/>
        <end position="191"/>
    </location>
</feature>
<dbReference type="PANTHER" id="PTHR30469:SF11">
    <property type="entry name" value="BLL4320 PROTEIN"/>
    <property type="match status" value="1"/>
</dbReference>
<name>A0ABT0E4R5_9GAMM</name>
<evidence type="ECO:0000256" key="1">
    <source>
        <dbReference type="ARBA" id="ARBA00009477"/>
    </source>
</evidence>
<dbReference type="Pfam" id="PF25954">
    <property type="entry name" value="Beta-barrel_RND_2"/>
    <property type="match status" value="1"/>
</dbReference>
<dbReference type="Pfam" id="PF25967">
    <property type="entry name" value="RND-MFP_C"/>
    <property type="match status" value="1"/>
</dbReference>